<comment type="subcellular location">
    <subcellularLocation>
        <location evidence="4">Cytoplasm</location>
    </subcellularLocation>
</comment>
<keyword evidence="6" id="KW-1185">Reference proteome</keyword>
<protein>
    <recommendedName>
        <fullName evidence="4">Molybdopterin synthase catalytic subunit</fullName>
        <ecNumber evidence="4">2.8.1.12</ecNumber>
    </recommendedName>
    <alternativeName>
        <fullName evidence="4">Molybdenum cofactor synthesis protein 2 large subunit</fullName>
    </alternativeName>
    <alternativeName>
        <fullName evidence="4">Molybdenum cofactor synthesis protein 2B</fullName>
        <shortName evidence="4">MOCS2B</shortName>
    </alternativeName>
</protein>
<dbReference type="EC" id="2.8.1.12" evidence="4"/>
<evidence type="ECO:0000313" key="6">
    <source>
        <dbReference type="Proteomes" id="UP001174909"/>
    </source>
</evidence>
<accession>A0AA35WVU2</accession>
<proteinExistence type="inferred from homology"/>
<organism evidence="5 6">
    <name type="scientific">Geodia barretti</name>
    <name type="common">Barrett's horny sponge</name>
    <dbReference type="NCBI Taxonomy" id="519541"/>
    <lineage>
        <taxon>Eukaryota</taxon>
        <taxon>Metazoa</taxon>
        <taxon>Porifera</taxon>
        <taxon>Demospongiae</taxon>
        <taxon>Heteroscleromorpha</taxon>
        <taxon>Tetractinellida</taxon>
        <taxon>Astrophorina</taxon>
        <taxon>Geodiidae</taxon>
        <taxon>Geodia</taxon>
    </lineage>
</organism>
<comment type="function">
    <text evidence="4">Catalytic subunit of the molybdopterin synthase complex, a complex that catalyzes the conversion of precursor Z into molybdopterin. Acts by mediating the incorporation of 2 sulfur atoms from thiocarboxylated MOCS2A into precursor Z to generate a dithiolene group.</text>
</comment>
<evidence type="ECO:0000313" key="5">
    <source>
        <dbReference type="EMBL" id="CAI8028452.1"/>
    </source>
</evidence>
<dbReference type="InterPro" id="IPR028888">
    <property type="entry name" value="MOCS2B_euk"/>
</dbReference>
<reference evidence="5" key="1">
    <citation type="submission" date="2023-03" db="EMBL/GenBank/DDBJ databases">
        <authorList>
            <person name="Steffen K."/>
            <person name="Cardenas P."/>
        </authorList>
    </citation>
    <scope>NUCLEOTIDE SEQUENCE</scope>
</reference>
<feature type="binding site" evidence="4">
    <location>
        <begin position="190"/>
        <end position="192"/>
    </location>
    <ligand>
        <name>substrate</name>
    </ligand>
</feature>
<dbReference type="GO" id="GO:0030366">
    <property type="term" value="F:molybdopterin synthase activity"/>
    <property type="evidence" value="ECO:0007669"/>
    <property type="project" value="UniProtKB-UniRule"/>
</dbReference>
<feature type="binding site" evidence="4">
    <location>
        <begin position="167"/>
        <end position="168"/>
    </location>
    <ligand>
        <name>substrate</name>
    </ligand>
</feature>
<dbReference type="AlphaFoldDB" id="A0AA35WVU2"/>
<keyword evidence="1 4" id="KW-0963">Cytoplasm</keyword>
<name>A0AA35WVU2_GEOBA</name>
<dbReference type="Pfam" id="PF02391">
    <property type="entry name" value="MoaE"/>
    <property type="match status" value="1"/>
</dbReference>
<keyword evidence="3 4" id="KW-0501">Molybdenum cofactor biosynthesis</keyword>
<dbReference type="FunFam" id="3.90.1170.40:FF:000002">
    <property type="entry name" value="Molybdopterin synthase catalytic subunit"/>
    <property type="match status" value="1"/>
</dbReference>
<dbReference type="Proteomes" id="UP001174909">
    <property type="component" value="Unassembled WGS sequence"/>
</dbReference>
<sequence length="215" mass="23812">MRSQGNQQLALMELEEVTVTLLFFAKSRELIGESQTSVSVPSGPVSGARLWGHILSLYPSGGMAREGDDLVVISPGPISQQNIVEFVTNPSAGGIAVFIGTTRDNFKGKKVVRLEYEAYTSMAMKQLQELCSDVRSKWPVCKMAIVHRTGVVPVCEASVMIAVSTEHRKEALEAVSYAIDQVKSTATIWKKEVYEDEAEQWKENKECLWLQENVS</sequence>
<comment type="subunit">
    <text evidence="4">Heterotetramer; composed of 2 small (MOCS2A) and 2 large (MOCS2B) subunits.</text>
</comment>
<gene>
    <name evidence="5" type="ORF">GBAR_LOCUS16229</name>
</gene>
<dbReference type="InterPro" id="IPR003448">
    <property type="entry name" value="Mopterin_biosynth_MoaE"/>
</dbReference>
<dbReference type="SUPFAM" id="SSF54690">
    <property type="entry name" value="Molybdopterin synthase subunit MoaE"/>
    <property type="match status" value="1"/>
</dbReference>
<dbReference type="EMBL" id="CASHTH010002335">
    <property type="protein sequence ID" value="CAI8028452.1"/>
    <property type="molecule type" value="Genomic_DNA"/>
</dbReference>
<dbReference type="HAMAP" id="MF_03052">
    <property type="entry name" value="MOC2B"/>
    <property type="match status" value="1"/>
</dbReference>
<evidence type="ECO:0000256" key="3">
    <source>
        <dbReference type="ARBA" id="ARBA00023150"/>
    </source>
</evidence>
<feature type="binding site" evidence="4">
    <location>
        <position position="183"/>
    </location>
    <ligand>
        <name>substrate</name>
    </ligand>
</feature>
<comment type="similarity">
    <text evidence="4">Belongs to the MoaE family. MOCS2B subfamily.</text>
</comment>
<dbReference type="GO" id="GO:0006777">
    <property type="term" value="P:Mo-molybdopterin cofactor biosynthetic process"/>
    <property type="evidence" value="ECO:0007669"/>
    <property type="project" value="UniProtKB-UniRule"/>
</dbReference>
<comment type="pathway">
    <text evidence="4">Cofactor biosynthesis; molybdopterin biosynthesis.</text>
</comment>
<comment type="catalytic activity">
    <reaction evidence="4">
        <text>2 [molybdopterin-synthase sulfur-carrier protein]-C-terminal-Gly-aminoethanethioate + cyclic pyranopterin phosphate + H2O = molybdopterin + 2 [molybdopterin-synthase sulfur-carrier protein]-C-terminal Gly-Gly + 2 H(+)</text>
        <dbReference type="Rhea" id="RHEA:26333"/>
        <dbReference type="Rhea" id="RHEA-COMP:12202"/>
        <dbReference type="Rhea" id="RHEA-COMP:19907"/>
        <dbReference type="ChEBI" id="CHEBI:15377"/>
        <dbReference type="ChEBI" id="CHEBI:15378"/>
        <dbReference type="ChEBI" id="CHEBI:58698"/>
        <dbReference type="ChEBI" id="CHEBI:59648"/>
        <dbReference type="ChEBI" id="CHEBI:90778"/>
        <dbReference type="ChEBI" id="CHEBI:232372"/>
        <dbReference type="EC" id="2.8.1.12"/>
    </reaction>
</comment>
<evidence type="ECO:0000256" key="2">
    <source>
        <dbReference type="ARBA" id="ARBA00022679"/>
    </source>
</evidence>
<dbReference type="InterPro" id="IPR036563">
    <property type="entry name" value="MoaE_sf"/>
</dbReference>
<evidence type="ECO:0000256" key="1">
    <source>
        <dbReference type="ARBA" id="ARBA00022490"/>
    </source>
</evidence>
<dbReference type="CDD" id="cd00756">
    <property type="entry name" value="MoaE"/>
    <property type="match status" value="1"/>
</dbReference>
<comment type="caution">
    <text evidence="5">The sequence shown here is derived from an EMBL/GenBank/DDBJ whole genome shotgun (WGS) entry which is preliminary data.</text>
</comment>
<dbReference type="Gene3D" id="3.90.1170.40">
    <property type="entry name" value="Molybdopterin biosynthesis MoaE subunit"/>
    <property type="match status" value="1"/>
</dbReference>
<evidence type="ECO:0000256" key="4">
    <source>
        <dbReference type="HAMAP-Rule" id="MF_03052"/>
    </source>
</evidence>
<dbReference type="GO" id="GO:1990140">
    <property type="term" value="C:molybdopterin synthase complex"/>
    <property type="evidence" value="ECO:0007669"/>
    <property type="project" value="UniProtKB-UniRule"/>
</dbReference>
<keyword evidence="2 4" id="KW-0808">Transferase</keyword>
<dbReference type="PANTHER" id="PTHR23404">
    <property type="entry name" value="MOLYBDOPTERIN SYNTHASE RELATED"/>
    <property type="match status" value="1"/>
</dbReference>